<reference evidence="1 2" key="1">
    <citation type="journal article" date="2021" name="BMC Genomics">
        <title>Datura genome reveals duplications of psychoactive alkaloid biosynthetic genes and high mutation rate following tissue culture.</title>
        <authorList>
            <person name="Rajewski A."/>
            <person name="Carter-House D."/>
            <person name="Stajich J."/>
            <person name="Litt A."/>
        </authorList>
    </citation>
    <scope>NUCLEOTIDE SEQUENCE [LARGE SCALE GENOMIC DNA]</scope>
    <source>
        <strain evidence="1">AR-01</strain>
    </source>
</reference>
<evidence type="ECO:0000313" key="2">
    <source>
        <dbReference type="Proteomes" id="UP000823775"/>
    </source>
</evidence>
<accession>A0ABS8UKW2</accession>
<proteinExistence type="predicted"/>
<protein>
    <submittedName>
        <fullName evidence="1">Uncharacterized protein</fullName>
    </submittedName>
</protein>
<feature type="non-terminal residue" evidence="1">
    <location>
        <position position="69"/>
    </location>
</feature>
<dbReference type="Proteomes" id="UP000823775">
    <property type="component" value="Unassembled WGS sequence"/>
</dbReference>
<comment type="caution">
    <text evidence="1">The sequence shown here is derived from an EMBL/GenBank/DDBJ whole genome shotgun (WGS) entry which is preliminary data.</text>
</comment>
<sequence length="69" mass="7617">MGFDPIHSGMKQTLGIRFEVAGVGFRERTLTTEDPPLSTIVVGYAKANGAFVVWMNKWEDENEAARSGE</sequence>
<organism evidence="1 2">
    <name type="scientific">Datura stramonium</name>
    <name type="common">Jimsonweed</name>
    <name type="synonym">Common thornapple</name>
    <dbReference type="NCBI Taxonomy" id="4076"/>
    <lineage>
        <taxon>Eukaryota</taxon>
        <taxon>Viridiplantae</taxon>
        <taxon>Streptophyta</taxon>
        <taxon>Embryophyta</taxon>
        <taxon>Tracheophyta</taxon>
        <taxon>Spermatophyta</taxon>
        <taxon>Magnoliopsida</taxon>
        <taxon>eudicotyledons</taxon>
        <taxon>Gunneridae</taxon>
        <taxon>Pentapetalae</taxon>
        <taxon>asterids</taxon>
        <taxon>lamiids</taxon>
        <taxon>Solanales</taxon>
        <taxon>Solanaceae</taxon>
        <taxon>Solanoideae</taxon>
        <taxon>Datureae</taxon>
        <taxon>Datura</taxon>
    </lineage>
</organism>
<name>A0ABS8UKW2_DATST</name>
<dbReference type="EMBL" id="JACEIK010002121">
    <property type="protein sequence ID" value="MCD9559270.1"/>
    <property type="molecule type" value="Genomic_DNA"/>
</dbReference>
<evidence type="ECO:0000313" key="1">
    <source>
        <dbReference type="EMBL" id="MCD9559270.1"/>
    </source>
</evidence>
<keyword evidence="2" id="KW-1185">Reference proteome</keyword>
<gene>
    <name evidence="1" type="ORF">HAX54_017138</name>
</gene>